<gene>
    <name evidence="1" type="ORF">BRAD3257_1682</name>
</gene>
<reference evidence="1 2" key="1">
    <citation type="submission" date="2018-03" db="EMBL/GenBank/DDBJ databases">
        <authorList>
            <person name="Gully D."/>
        </authorList>
    </citation>
    <scope>NUCLEOTIDE SEQUENCE [LARGE SCALE GENOMIC DNA]</scope>
    <source>
        <strain evidence="1">ORS3257</strain>
    </source>
</reference>
<organism evidence="1 2">
    <name type="scientific">Bradyrhizobium vignae</name>
    <dbReference type="NCBI Taxonomy" id="1549949"/>
    <lineage>
        <taxon>Bacteria</taxon>
        <taxon>Pseudomonadati</taxon>
        <taxon>Pseudomonadota</taxon>
        <taxon>Alphaproteobacteria</taxon>
        <taxon>Hyphomicrobiales</taxon>
        <taxon>Nitrobacteraceae</taxon>
        <taxon>Bradyrhizobium</taxon>
    </lineage>
</organism>
<evidence type="ECO:0000313" key="2">
    <source>
        <dbReference type="Proteomes" id="UP000246085"/>
    </source>
</evidence>
<dbReference type="RefSeq" id="WP_122401341.1">
    <property type="nucleotide sequence ID" value="NZ_LS398110.1"/>
</dbReference>
<dbReference type="Proteomes" id="UP000246085">
    <property type="component" value="Chromosome BRAD3257"/>
</dbReference>
<sequence>MIVRFDTLRGFVRERMSLQRIYINVAGADGETDAILKRLNPAPTSNCVVRISGIDPAPAGTIFTTGRRNPSRSELKIAGPTTTFQLKPDRYRIQVEVPDVELQNDVRDVIVFDDTELVFNRADPAGAAKLELPEVASEIVIPKDLTVELQDWATGDRKTVEGAGTATSLPRGSYRAIVRDLNRQVLRSDNLIVEAGTSTDVDDWSGSLPHASIAERFGGSSGGIVFSDSMGPVSDPDLNVWLAILGGGRITAGLTGADYTKFAQLPLFDFLHDNPGGAPVYLLAAFEDPSCVLEVKVSAKTESGWKEARQPERMLGIRELLVDTEGQEVLVSLRLSGGATTSIATKTYRALATFLTMTLDANGSPVISQFVLPMHRYREYYRSFFAPPVSARNLLQGLKMSAEAQRAYRHRRDLRKVLPDAFWQDVRGAEWLDPVATALAGYELVRRGLNDDRRRLLRTLAQKLLFYFPEFPDHRHLHAMSEVQVGGIRGALPIFLDGLRVMEAHDWPLPESYLDYGSPWMAWKGGGS</sequence>
<name>A0A2U3PUI1_9BRAD</name>
<protein>
    <submittedName>
        <fullName evidence="1">Uncharacterized protein</fullName>
    </submittedName>
</protein>
<dbReference type="AlphaFoldDB" id="A0A2U3PUI1"/>
<proteinExistence type="predicted"/>
<evidence type="ECO:0000313" key="1">
    <source>
        <dbReference type="EMBL" id="SPP92802.1"/>
    </source>
</evidence>
<dbReference type="EMBL" id="LS398110">
    <property type="protein sequence ID" value="SPP92802.1"/>
    <property type="molecule type" value="Genomic_DNA"/>
</dbReference>
<dbReference type="KEGG" id="bvz:BRAD3257_1682"/>
<accession>A0A2U3PUI1</accession>